<evidence type="ECO:0000313" key="2">
    <source>
        <dbReference type="Proteomes" id="UP000823775"/>
    </source>
</evidence>
<gene>
    <name evidence="1" type="ORF">HAX54_026113</name>
</gene>
<dbReference type="EMBL" id="JACEIK010003172">
    <property type="protein sequence ID" value="MCD9640664.1"/>
    <property type="molecule type" value="Genomic_DNA"/>
</dbReference>
<proteinExistence type="predicted"/>
<protein>
    <submittedName>
        <fullName evidence="1">Uncharacterized protein</fullName>
    </submittedName>
</protein>
<dbReference type="Proteomes" id="UP000823775">
    <property type="component" value="Unassembled WGS sequence"/>
</dbReference>
<name>A0ABS8V1E1_DATST</name>
<reference evidence="1 2" key="1">
    <citation type="journal article" date="2021" name="BMC Genomics">
        <title>Datura genome reveals duplications of psychoactive alkaloid biosynthetic genes and high mutation rate following tissue culture.</title>
        <authorList>
            <person name="Rajewski A."/>
            <person name="Carter-House D."/>
            <person name="Stajich J."/>
            <person name="Litt A."/>
        </authorList>
    </citation>
    <scope>NUCLEOTIDE SEQUENCE [LARGE SCALE GENOMIC DNA]</scope>
    <source>
        <strain evidence="1">AR-01</strain>
    </source>
</reference>
<organism evidence="1 2">
    <name type="scientific">Datura stramonium</name>
    <name type="common">Jimsonweed</name>
    <name type="synonym">Common thornapple</name>
    <dbReference type="NCBI Taxonomy" id="4076"/>
    <lineage>
        <taxon>Eukaryota</taxon>
        <taxon>Viridiplantae</taxon>
        <taxon>Streptophyta</taxon>
        <taxon>Embryophyta</taxon>
        <taxon>Tracheophyta</taxon>
        <taxon>Spermatophyta</taxon>
        <taxon>Magnoliopsida</taxon>
        <taxon>eudicotyledons</taxon>
        <taxon>Gunneridae</taxon>
        <taxon>Pentapetalae</taxon>
        <taxon>asterids</taxon>
        <taxon>lamiids</taxon>
        <taxon>Solanales</taxon>
        <taxon>Solanaceae</taxon>
        <taxon>Solanoideae</taxon>
        <taxon>Datureae</taxon>
        <taxon>Datura</taxon>
    </lineage>
</organism>
<sequence length="57" mass="6760">AIGHWPKNPPPDCKKCLSPPWNLMLGYFYAHLPYIFPRLKVREVEKKVWGLWLAPRT</sequence>
<feature type="non-terminal residue" evidence="1">
    <location>
        <position position="1"/>
    </location>
</feature>
<accession>A0ABS8V1E1</accession>
<keyword evidence="2" id="KW-1185">Reference proteome</keyword>
<feature type="non-terminal residue" evidence="1">
    <location>
        <position position="57"/>
    </location>
</feature>
<evidence type="ECO:0000313" key="1">
    <source>
        <dbReference type="EMBL" id="MCD9640664.1"/>
    </source>
</evidence>
<comment type="caution">
    <text evidence="1">The sequence shown here is derived from an EMBL/GenBank/DDBJ whole genome shotgun (WGS) entry which is preliminary data.</text>
</comment>